<dbReference type="Proteomes" id="UP000503339">
    <property type="component" value="Chromosome"/>
</dbReference>
<proteinExistence type="predicted"/>
<name>A0A6M7UPN5_9HYPH</name>
<protein>
    <submittedName>
        <fullName evidence="1">Uncharacterized protein</fullName>
    </submittedName>
</protein>
<dbReference type="EMBL" id="CP033361">
    <property type="protein sequence ID" value="QKC79125.1"/>
    <property type="molecule type" value="Genomic_DNA"/>
</dbReference>
<gene>
    <name evidence="1" type="ORF">EB233_29545</name>
</gene>
<accession>A0A6M7UPN5</accession>
<organism evidence="1 2">
    <name type="scientific">Mesorhizobium erdmanii</name>
    <dbReference type="NCBI Taxonomy" id="1777866"/>
    <lineage>
        <taxon>Bacteria</taxon>
        <taxon>Pseudomonadati</taxon>
        <taxon>Pseudomonadota</taxon>
        <taxon>Alphaproteobacteria</taxon>
        <taxon>Hyphomicrobiales</taxon>
        <taxon>Phyllobacteriaceae</taxon>
        <taxon>Mesorhizobium</taxon>
    </lineage>
</organism>
<keyword evidence="2" id="KW-1185">Reference proteome</keyword>
<evidence type="ECO:0000313" key="1">
    <source>
        <dbReference type="EMBL" id="QKC79125.1"/>
    </source>
</evidence>
<reference evidence="1 2" key="1">
    <citation type="submission" date="2018-10" db="EMBL/GenBank/DDBJ databases">
        <authorList>
            <person name="Perry B.J."/>
            <person name="Sullivan J.T."/>
            <person name="Murphy R.J.T."/>
            <person name="Ramsay J.P."/>
            <person name="Ronson C.W."/>
        </authorList>
    </citation>
    <scope>NUCLEOTIDE SEQUENCE [LARGE SCALE GENOMIC DNA]</scope>
    <source>
        <strain evidence="1 2">NZP2014</strain>
    </source>
</reference>
<evidence type="ECO:0000313" key="2">
    <source>
        <dbReference type="Proteomes" id="UP000503339"/>
    </source>
</evidence>
<sequence>MSDSFGGKQRPGVGPLSAVRKPQRFVWFSTGNSPARQPVVAFLATVLARQEVADDLLLVLTFSAMGVRDMFAGDIGEYGISNSLSRKRSKRISSGFHHAPISTFG</sequence>
<dbReference type="AlphaFoldDB" id="A0A6M7UPN5"/>
<dbReference type="KEGG" id="merd:EB233_29545"/>